<protein>
    <recommendedName>
        <fullName evidence="4">GTPase</fullName>
    </recommendedName>
</protein>
<dbReference type="RefSeq" id="WP_065611248.1">
    <property type="nucleotide sequence ID" value="NZ_CAWMPN010000009.1"/>
</dbReference>
<dbReference type="AlphaFoldDB" id="A0A1B9NZN1"/>
<dbReference type="Pfam" id="PF11742">
    <property type="entry name" value="DUF3302"/>
    <property type="match status" value="1"/>
</dbReference>
<dbReference type="STRING" id="688.A6E04_12755"/>
<keyword evidence="1" id="KW-0812">Transmembrane</keyword>
<keyword evidence="1" id="KW-1133">Transmembrane helix</keyword>
<evidence type="ECO:0000313" key="2">
    <source>
        <dbReference type="EMBL" id="OCH21402.1"/>
    </source>
</evidence>
<evidence type="ECO:0008006" key="4">
    <source>
        <dbReference type="Google" id="ProtNLM"/>
    </source>
</evidence>
<name>A0A1B9NZN1_ALILO</name>
<accession>A0A1B9NZN1</accession>
<gene>
    <name evidence="2" type="ORF">A6E04_12755</name>
</gene>
<dbReference type="InterPro" id="IPR011223">
    <property type="entry name" value="UCP028770"/>
</dbReference>
<evidence type="ECO:0000256" key="1">
    <source>
        <dbReference type="SAM" id="Phobius"/>
    </source>
</evidence>
<proteinExistence type="predicted"/>
<feature type="transmembrane region" description="Helical" evidence="1">
    <location>
        <begin position="7"/>
        <end position="28"/>
    </location>
</feature>
<dbReference type="Proteomes" id="UP000093523">
    <property type="component" value="Unassembled WGS sequence"/>
</dbReference>
<keyword evidence="1" id="KW-0472">Membrane</keyword>
<organism evidence="2 3">
    <name type="scientific">Aliivibrio logei</name>
    <name type="common">Vibrio logei</name>
    <dbReference type="NCBI Taxonomy" id="688"/>
    <lineage>
        <taxon>Bacteria</taxon>
        <taxon>Pseudomonadati</taxon>
        <taxon>Pseudomonadota</taxon>
        <taxon>Gammaproteobacteria</taxon>
        <taxon>Vibrionales</taxon>
        <taxon>Vibrionaceae</taxon>
        <taxon>Aliivibrio</taxon>
    </lineage>
</organism>
<reference evidence="2 3" key="1">
    <citation type="submission" date="2016-06" db="EMBL/GenBank/DDBJ databases">
        <authorList>
            <person name="Kjaerup R.B."/>
            <person name="Dalgaard T.S."/>
            <person name="Juul-Madsen H.R."/>
        </authorList>
    </citation>
    <scope>NUCLEOTIDE SEQUENCE [LARGE SCALE GENOMIC DNA]</scope>
    <source>
        <strain evidence="2 3">1S159</strain>
    </source>
</reference>
<feature type="transmembrane region" description="Helical" evidence="1">
    <location>
        <begin position="48"/>
        <end position="68"/>
    </location>
</feature>
<evidence type="ECO:0000313" key="3">
    <source>
        <dbReference type="Proteomes" id="UP000093523"/>
    </source>
</evidence>
<comment type="caution">
    <text evidence="2">The sequence shown here is derived from an EMBL/GenBank/DDBJ whole genome shotgun (WGS) entry which is preliminary data.</text>
</comment>
<dbReference type="OrthoDB" id="5741122at2"/>
<dbReference type="PIRSF" id="PIRSF028770">
    <property type="entry name" value="UCP028770"/>
    <property type="match status" value="1"/>
</dbReference>
<sequence length="106" mass="12307">MNLFLDYASLGILFSVLLILIYGLIIVHDIPYEMALKREHPHADAIHVAGWVSLFFLHVLWPFLWIWATMYNGEKKEWLGERKSVSSEDYSSLVARLDELEKNSKG</sequence>
<dbReference type="EMBL" id="MAJU01000009">
    <property type="protein sequence ID" value="OCH21402.1"/>
    <property type="molecule type" value="Genomic_DNA"/>
</dbReference>